<dbReference type="RefSeq" id="WP_341695178.1">
    <property type="nucleotide sequence ID" value="NZ_JBBYHR010000001.1"/>
</dbReference>
<proteinExistence type="predicted"/>
<keyword evidence="4" id="KW-1185">Reference proteome</keyword>
<organism evidence="3 4">
    <name type="scientific">Flavobacterium arundinis</name>
    <dbReference type="NCBI Taxonomy" id="3139143"/>
    <lineage>
        <taxon>Bacteria</taxon>
        <taxon>Pseudomonadati</taxon>
        <taxon>Bacteroidota</taxon>
        <taxon>Flavobacteriia</taxon>
        <taxon>Flavobacteriales</taxon>
        <taxon>Flavobacteriaceae</taxon>
        <taxon>Flavobacterium</taxon>
    </lineage>
</organism>
<evidence type="ECO:0000313" key="4">
    <source>
        <dbReference type="Proteomes" id="UP001464555"/>
    </source>
</evidence>
<dbReference type="Proteomes" id="UP001464555">
    <property type="component" value="Unassembled WGS sequence"/>
</dbReference>
<evidence type="ECO:0000259" key="1">
    <source>
        <dbReference type="Pfam" id="PF08887"/>
    </source>
</evidence>
<name>A0ABU9HRR6_9FLAO</name>
<dbReference type="Pfam" id="PF08906">
    <property type="entry name" value="T6SS_Tdi1_C"/>
    <property type="match status" value="1"/>
</dbReference>
<comment type="caution">
    <text evidence="3">The sequence shown here is derived from an EMBL/GenBank/DDBJ whole genome shotgun (WGS) entry which is preliminary data.</text>
</comment>
<feature type="domain" description="GAD-related" evidence="1">
    <location>
        <begin position="40"/>
        <end position="101"/>
    </location>
</feature>
<accession>A0ABU9HRR6</accession>
<sequence>MMIHESFKARLGEPETFGKIDLSVVKTKYAEQLSHFEDSDLLLEYLEHYGQAVFNGGVFSLIDPTDYEELLGKFTKLSNSPIMPFAKSAMGNFYLIGEVDGENCLAFYNIHTEQYSYIDDEFSMFFKRLAGNRANMESEGYGHFEFPALEKYGPLGIDECLTFVPALIHGGAESLDNIQKVNLKENLGLLSKPLTEADIEMKRKNGYGMKLLIQDEVKGSLHETSFGGYPVRETGTPFAWPKCDCGAELQYQGKIKTDIGYEQIFMYNCAHWGDVEIIIVDSENLEFVTPADPDIALRKTETSVAVTEVDTNDYESARLKWAANHKTVLGQQNGRPYWIQDDDTPTCDCCNKKMRFVAQLEDDNDSAMNFGGGCGYLFDCKEGKTAKLISQC</sequence>
<evidence type="ECO:0000259" key="2">
    <source>
        <dbReference type="Pfam" id="PF08906"/>
    </source>
</evidence>
<feature type="domain" description="T6SS immunity protein Tdi1 C-terminal" evidence="2">
    <location>
        <begin position="120"/>
        <end position="191"/>
    </location>
</feature>
<evidence type="ECO:0000313" key="3">
    <source>
        <dbReference type="EMBL" id="MEL1242854.1"/>
    </source>
</evidence>
<dbReference type="EMBL" id="JBBYHR010000001">
    <property type="protein sequence ID" value="MEL1242854.1"/>
    <property type="molecule type" value="Genomic_DNA"/>
</dbReference>
<dbReference type="InterPro" id="IPR014983">
    <property type="entry name" value="GAD-rel"/>
</dbReference>
<reference evidence="3 4" key="1">
    <citation type="submission" date="2024-04" db="EMBL/GenBank/DDBJ databases">
        <title>Flavobacterium sp. DGU11 16S ribosomal RNA gene Genome sequencing and assembly.</title>
        <authorList>
            <person name="Park S."/>
        </authorList>
    </citation>
    <scope>NUCLEOTIDE SEQUENCE [LARGE SCALE GENOMIC DNA]</scope>
    <source>
        <strain evidence="3 4">DGU11</strain>
    </source>
</reference>
<dbReference type="Pfam" id="PF08887">
    <property type="entry name" value="GAD-like"/>
    <property type="match status" value="1"/>
</dbReference>
<dbReference type="InterPro" id="IPR015002">
    <property type="entry name" value="T6SS_Tdi1_C"/>
</dbReference>
<gene>
    <name evidence="3" type="ORF">AAEO56_01160</name>
</gene>
<protein>
    <submittedName>
        <fullName evidence="3">T6SS immunity protein Tdi1 domain-containing protein</fullName>
    </submittedName>
</protein>